<feature type="region of interest" description="Disordered" evidence="1">
    <location>
        <begin position="1864"/>
        <end position="1884"/>
    </location>
</feature>
<proteinExistence type="predicted"/>
<dbReference type="InterPro" id="IPR013783">
    <property type="entry name" value="Ig-like_fold"/>
</dbReference>
<dbReference type="InterPro" id="IPR011081">
    <property type="entry name" value="Big_4"/>
</dbReference>
<dbReference type="InterPro" id="IPR008928">
    <property type="entry name" value="6-hairpin_glycosidase_sf"/>
</dbReference>
<reference evidence="5 7" key="1">
    <citation type="submission" date="2017-07" db="EMBL/GenBank/DDBJ databases">
        <title>Bifidobacterium novel species.</title>
        <authorList>
            <person name="Lugli G.A."/>
            <person name="Milani C."/>
            <person name="Duranti S."/>
            <person name="Mangifesta M."/>
        </authorList>
    </citation>
    <scope>NUCLEOTIDE SEQUENCE [LARGE SCALE GENOMIC DNA]</scope>
    <source>
        <strain evidence="5 7">45</strain>
    </source>
</reference>
<dbReference type="Gene3D" id="1.20.1270.90">
    <property type="entry name" value="AF1782-like"/>
    <property type="match status" value="1"/>
</dbReference>
<evidence type="ECO:0000313" key="5">
    <source>
        <dbReference type="EMBL" id="PLS24457.1"/>
    </source>
</evidence>
<dbReference type="NCBIfam" id="NF041578">
    <property type="entry name" value="betaarabinsidaseHypBA2"/>
    <property type="match status" value="1"/>
</dbReference>
<name>A0A2N5IR67_9BIFI</name>
<dbReference type="GO" id="GO:0005975">
    <property type="term" value="P:carbohydrate metabolic process"/>
    <property type="evidence" value="ECO:0007669"/>
    <property type="project" value="InterPro"/>
</dbReference>
<dbReference type="Pfam" id="PF07554">
    <property type="entry name" value="FIVAR"/>
    <property type="match status" value="3"/>
</dbReference>
<dbReference type="InterPro" id="IPR008979">
    <property type="entry name" value="Galactose-bd-like_sf"/>
</dbReference>
<dbReference type="PROSITE" id="PS50222">
    <property type="entry name" value="EF_HAND_2"/>
    <property type="match status" value="1"/>
</dbReference>
<dbReference type="Gene3D" id="2.60.40.10">
    <property type="entry name" value="Immunoglobulins"/>
    <property type="match status" value="1"/>
</dbReference>
<dbReference type="Proteomes" id="UP000234855">
    <property type="component" value="Unassembled WGS sequence"/>
</dbReference>
<evidence type="ECO:0000256" key="3">
    <source>
        <dbReference type="SAM" id="SignalP"/>
    </source>
</evidence>
<dbReference type="SUPFAM" id="SSF49785">
    <property type="entry name" value="Galactose-binding domain-like"/>
    <property type="match status" value="3"/>
</dbReference>
<dbReference type="Proteomes" id="UP000663067">
    <property type="component" value="Chromosome"/>
</dbReference>
<keyword evidence="2" id="KW-0812">Transmembrane</keyword>
<dbReference type="SUPFAM" id="SSF48208">
    <property type="entry name" value="Six-hairpin glycosidases"/>
    <property type="match status" value="1"/>
</dbReference>
<dbReference type="InterPro" id="IPR054491">
    <property type="entry name" value="MGH1-like_GH"/>
</dbReference>
<dbReference type="InterPro" id="IPR012341">
    <property type="entry name" value="6hp_glycosidase-like_sf"/>
</dbReference>
<evidence type="ECO:0000256" key="1">
    <source>
        <dbReference type="SAM" id="MobiDB-lite"/>
    </source>
</evidence>
<keyword evidence="2" id="KW-0472">Membrane</keyword>
<dbReference type="EMBL" id="NMWV01000021">
    <property type="protein sequence ID" value="PLS24457.1"/>
    <property type="molecule type" value="Genomic_DNA"/>
</dbReference>
<dbReference type="PROSITE" id="PS51318">
    <property type="entry name" value="TAT"/>
    <property type="match status" value="1"/>
</dbReference>
<dbReference type="Gene3D" id="1.20.1270.70">
    <property type="entry name" value="Designed single chain three-helix bundle"/>
    <property type="match status" value="1"/>
</dbReference>
<evidence type="ECO:0000313" key="8">
    <source>
        <dbReference type="Proteomes" id="UP000663067"/>
    </source>
</evidence>
<keyword evidence="2" id="KW-1133">Transmembrane helix</keyword>
<keyword evidence="3" id="KW-0732">Signal</keyword>
<protein>
    <submittedName>
        <fullName evidence="5">Beta-L-arabinobiosidase</fullName>
    </submittedName>
    <submittedName>
        <fullName evidence="6">Ig-like domain-containing protein</fullName>
    </submittedName>
</protein>
<evidence type="ECO:0000259" key="4">
    <source>
        <dbReference type="PROSITE" id="PS50222"/>
    </source>
</evidence>
<feature type="chain" id="PRO_5014904844" evidence="3">
    <location>
        <begin position="33"/>
        <end position="1918"/>
    </location>
</feature>
<feature type="signal peptide" evidence="3">
    <location>
        <begin position="1"/>
        <end position="32"/>
    </location>
</feature>
<evidence type="ECO:0000256" key="2">
    <source>
        <dbReference type="SAM" id="Phobius"/>
    </source>
</evidence>
<feature type="domain" description="EF-hand" evidence="4">
    <location>
        <begin position="659"/>
        <end position="694"/>
    </location>
</feature>
<accession>A0A2N5IR67</accession>
<reference evidence="6 8" key="2">
    <citation type="submission" date="2021-03" db="EMBL/GenBank/DDBJ databases">
        <title>Genome sequencing of Bifidobacterium imperatoris JCM 32708.</title>
        <authorList>
            <person name="Kim J."/>
        </authorList>
    </citation>
    <scope>NUCLEOTIDE SEQUENCE [LARGE SCALE GENOMIC DNA]</scope>
    <source>
        <strain evidence="6 8">JCM 32708</strain>
    </source>
</reference>
<evidence type="ECO:0000313" key="7">
    <source>
        <dbReference type="Proteomes" id="UP000234855"/>
    </source>
</evidence>
<dbReference type="Gene3D" id="1.50.10.10">
    <property type="match status" value="1"/>
</dbReference>
<feature type="transmembrane region" description="Helical" evidence="2">
    <location>
        <begin position="1890"/>
        <end position="1910"/>
    </location>
</feature>
<dbReference type="RefSeq" id="WP_101626102.1">
    <property type="nucleotide sequence ID" value="NZ_CP071591.1"/>
</dbReference>
<dbReference type="InterPro" id="IPR053632">
    <property type="entry name" value="GH121"/>
</dbReference>
<gene>
    <name evidence="6" type="ORF">BLI708_04625</name>
    <name evidence="5" type="ORF">Tam1G_1515</name>
</gene>
<dbReference type="Gene3D" id="2.60.120.260">
    <property type="entry name" value="Galactose-binding domain-like"/>
    <property type="match status" value="3"/>
</dbReference>
<dbReference type="Pfam" id="PF22422">
    <property type="entry name" value="MGH1-like_GH"/>
    <property type="match status" value="1"/>
</dbReference>
<dbReference type="GO" id="GO:0005509">
    <property type="term" value="F:calcium ion binding"/>
    <property type="evidence" value="ECO:0007669"/>
    <property type="project" value="InterPro"/>
</dbReference>
<evidence type="ECO:0000313" key="6">
    <source>
        <dbReference type="EMBL" id="QSY58551.1"/>
    </source>
</evidence>
<dbReference type="InterPro" id="IPR002048">
    <property type="entry name" value="EF_hand_dom"/>
</dbReference>
<sequence length="1918" mass="206999">MHQSARKRWLASVGAVAAVATLATGGAFTANAADTMSHPNADVAYPTFTGSSDPMKTAENTVSYNPTTSYLAETFAKDQANGAGTDTDHDFWIDSILARTGAQPNGKSSNSKGDYTYEGSDGNNYLFTRGRAAYMYTHTPGRLGFVGDTAYWDQTSQNGYTITVEADGKTQTLNEDTSQRKQTPSYFKTVFQTSGKTLKITEVKYITNNNVMVTNLTVESTADRDVTITAASPFATTGDDGAAELTGRFNVKNNLTTIYPRFSGNDFTVSSGKLTSTLSLKSGEAQTTKLQLGLIANELPDSTTEYEARYTGDLKDPAASYKDSVTTYNQWWVDNAPYVDTPEDNIDKTVVYRWWLSRFNMLDANMPGNTFQYPTSIEGVLGYNNQIVLTSGMFMMDTKWFRNPEYSYGTWLSAGDTAKKGKSGYYYYHDNPGDPANWNHSYTQYITRAGWDSYKVHGGPSTVAEKLADQGAEDVQGLLNSNTESDNNDNQNNNKNSLIDWSWWSMTGNDADAVSFSEPGRSGQRMDRADGSANMWANANAAAQAYKAAGDTANAEKMQKIADNIKQDVLDNLWDSSDNLIKHKWLSDGAFAKYKEINNYYPYSEGLMPTGNSDYNQALRLFADSDEFPIFPFFTANQADKAALNFPGSNNFSIINAQPLLQVYSSGIRNYDANKNGYITNEQFKKLLYWVAFAHYQGGNNEYPDQNEFWNEDNNNVGDLNGDGKVNNQDKNLDAAQNGGKITYRSWIHHTQLGTTNWTMIEDVAGMVPREDNKIELNPIEIPGWNYFTVNNLSYHGQDVSIVWDKDGSHYGGPAGYSLYVGGKLAFTSDKLAHLIYDPSAGTVEDADKAGVTITSATGSDLKAANQVAFTADQRVTDLFAKAGTNVDSASKSTTNVAEGGSTEATYNDAKGYEKENAVDGKTVMESFWGTKGSKNKTDSLTVTFKNGAQDIDDIRLYYYQTSSSQTISGYAEPANYKLEYQKEDGTWVPIEGQVRTPNYASANYNRIQFTPVKAKAIRATFTPQAGMAVGIKEIEAYNTGIKPTGASENQAPEVDAYVSSSTASGATLVGTVKDDGLPADGEISTKWELVSGPEGGTAKFVDDTAASTTVTFNKEGDYVLKLTASDGELSTDKQITVHGIPSDGTVNVAPQSSASASYTNGYQPKDNAKKVVDGQVVYTNTPNETWNNWGDNTGVEPWLQLQWSGKVPLKKAKLYFWTDGGGVPMVSSWKLQYADADGNWQDVKLADGQSYTTNQNQGNEVKFAETIETDKLRVVFPKGAIVGASEFETYAIEPQSVDEVSRMVQTGTKAADLNLPKTVSATYTDGSRRDLAVTWGNVTDAQLVDGANIDVKGTVAGALSGSVAHVSVRSDANAQTKGNAQPVEQTVYQNSKSIDLPATVPVKFPNGVNDDREVTWKTADVKAIDLTKVGDYTVSGTVKDGSSDAAATLTVHVVTDPNGSSEPEPEPEPLTGWIEGKATNTSASAEASWSKAEGKLNDGVVVDDTWPDTDDQDVNAKVWGSWGAAVDGMYAQYDFGQNVTVDSSRAQFWANFAETDDAKGGLEIPDAWKIQYLAEDGSWKDVESTDDGAYQTVRNSPAARATENDGWSTVTFKPVTTKSLRLVLTPHTGTGTFGAAVAEWGVHAVDKTEPEPEQVDKTALQSALEAANSLDGTKFAADAYAEFQQAIASAQAVYDAADATAEDVAKAVEALNAAQDKLKGYTLADAQAKSDLQTLVDQAKQAKADSSKYTDDSFKAAKLDEAIEAGEAALAKGDQALATEVSGATAGLKTALKTLVKKVVKDNLQTSIDRASKADKSKYTEKAWNALQDAIKAAQTVFDNADATQSEVDAAQDALDKAYYNIKGEQKPGSQQPGVTDGKKKGGLTDTGAAVSAVAAAAVLLAAAGVTILKRRQSGTR</sequence>
<dbReference type="InterPro" id="IPR006311">
    <property type="entry name" value="TAT_signal"/>
</dbReference>
<dbReference type="Pfam" id="PF07532">
    <property type="entry name" value="Big_4"/>
    <property type="match status" value="2"/>
</dbReference>
<dbReference type="EMBL" id="CP071591">
    <property type="protein sequence ID" value="QSY58551.1"/>
    <property type="molecule type" value="Genomic_DNA"/>
</dbReference>
<organism evidence="5 7">
    <name type="scientific">Bifidobacterium imperatoris</name>
    <dbReference type="NCBI Taxonomy" id="2020965"/>
    <lineage>
        <taxon>Bacteria</taxon>
        <taxon>Bacillati</taxon>
        <taxon>Actinomycetota</taxon>
        <taxon>Actinomycetes</taxon>
        <taxon>Bifidobacteriales</taxon>
        <taxon>Bifidobacteriaceae</taxon>
        <taxon>Bifidobacterium</taxon>
    </lineage>
</organism>
<keyword evidence="8" id="KW-1185">Reference proteome</keyword>